<dbReference type="RefSeq" id="XP_010261897.1">
    <property type="nucleotide sequence ID" value="XM_010263595.2"/>
</dbReference>
<gene>
    <name evidence="3" type="primary">LOC104600567</name>
</gene>
<dbReference type="PROSITE" id="PS51186">
    <property type="entry name" value="GNAT"/>
    <property type="match status" value="1"/>
</dbReference>
<sequence length="290" mass="33252">MSMALLFRRPVFLKNAHHGFRNHCLSHATPVSVTMKITPVASQTRERGKLSISEVHTPSATQLHTACSSGLRFDRLPSSNQECDRGQSQMMEFGEFVVREAFLDEEYWTAAWLRAESHWEGRPIERYVDNYKRKYTEQEFNALKRRCSGQHAHECICLVAVKKEERNVQRTVVGTLDLNIQEALQGEMHPGEPVKALILSRINRGRPCKYGYIANLCVAKFARRQGIASNMLYFAIESAKSNAGVANIFVHVHGDNLPAWALYHKMGFQVVEKESSRWLEDQIYLLWLKT</sequence>
<dbReference type="GeneID" id="104600567"/>
<name>A0A1U8A5Z5_NELNU</name>
<reference evidence="3" key="1">
    <citation type="submission" date="2025-08" db="UniProtKB">
        <authorList>
            <consortium name="RefSeq"/>
        </authorList>
    </citation>
    <scope>IDENTIFICATION</scope>
</reference>
<dbReference type="KEGG" id="nnu:104600567"/>
<dbReference type="OrthoDB" id="41532at2759"/>
<dbReference type="InParanoid" id="A0A1U8A5Z5"/>
<protein>
    <submittedName>
        <fullName evidence="3">Uncharacterized protein LOC104600567 isoform X1</fullName>
    </submittedName>
</protein>
<proteinExistence type="predicted"/>
<dbReference type="Proteomes" id="UP000189703">
    <property type="component" value="Unplaced"/>
</dbReference>
<dbReference type="GO" id="GO:0008080">
    <property type="term" value="F:N-acetyltransferase activity"/>
    <property type="evidence" value="ECO:0000318"/>
    <property type="project" value="GO_Central"/>
</dbReference>
<dbReference type="InterPro" id="IPR016181">
    <property type="entry name" value="Acyl_CoA_acyltransferase"/>
</dbReference>
<dbReference type="InterPro" id="IPR000182">
    <property type="entry name" value="GNAT_dom"/>
</dbReference>
<dbReference type="FunCoup" id="A0A1U8A5Z5">
    <property type="interactions" value="926"/>
</dbReference>
<organism evidence="2 3">
    <name type="scientific">Nelumbo nucifera</name>
    <name type="common">Sacred lotus</name>
    <dbReference type="NCBI Taxonomy" id="4432"/>
    <lineage>
        <taxon>Eukaryota</taxon>
        <taxon>Viridiplantae</taxon>
        <taxon>Streptophyta</taxon>
        <taxon>Embryophyta</taxon>
        <taxon>Tracheophyta</taxon>
        <taxon>Spermatophyta</taxon>
        <taxon>Magnoliopsida</taxon>
        <taxon>Proteales</taxon>
        <taxon>Nelumbonaceae</taxon>
        <taxon>Nelumbo</taxon>
    </lineage>
</organism>
<dbReference type="Gene3D" id="3.40.630.30">
    <property type="match status" value="1"/>
</dbReference>
<evidence type="ECO:0000313" key="3">
    <source>
        <dbReference type="RefSeq" id="XP_010261897.1"/>
    </source>
</evidence>
<dbReference type="Pfam" id="PF00583">
    <property type="entry name" value="Acetyltransf_1"/>
    <property type="match status" value="1"/>
</dbReference>
<dbReference type="eggNOG" id="ENOG502QREC">
    <property type="taxonomic scope" value="Eukaryota"/>
</dbReference>
<dbReference type="CDD" id="cd04301">
    <property type="entry name" value="NAT_SF"/>
    <property type="match status" value="1"/>
</dbReference>
<feature type="domain" description="N-acetyltransferase" evidence="1">
    <location>
        <begin position="189"/>
        <end position="290"/>
    </location>
</feature>
<dbReference type="AlphaFoldDB" id="A0A1U8A5Z5"/>
<evidence type="ECO:0000259" key="1">
    <source>
        <dbReference type="PROSITE" id="PS51186"/>
    </source>
</evidence>
<keyword evidence="2" id="KW-1185">Reference proteome</keyword>
<dbReference type="PANTHER" id="PTHR47426:SF3">
    <property type="entry name" value="GCN5-RELATED N-ACETYLTRANSFERASE 6, CHLOROPLASTIC"/>
    <property type="match status" value="1"/>
</dbReference>
<dbReference type="OMA" id="FMAHEAV"/>
<dbReference type="PANTHER" id="PTHR47426">
    <property type="entry name" value="ACYL-COA N-ACYLTRANSFERASES (NAT) SUPERFAMILY PROTEIN"/>
    <property type="match status" value="1"/>
</dbReference>
<accession>A0A1U8A5Z5</accession>
<dbReference type="SUPFAM" id="SSF55729">
    <property type="entry name" value="Acyl-CoA N-acyltransferases (Nat)"/>
    <property type="match status" value="1"/>
</dbReference>
<evidence type="ECO:0000313" key="2">
    <source>
        <dbReference type="Proteomes" id="UP000189703"/>
    </source>
</evidence>